<comment type="caution">
    <text evidence="2">The sequence shown here is derived from an EMBL/GenBank/DDBJ whole genome shotgun (WGS) entry which is preliminary data.</text>
</comment>
<feature type="transmembrane region" description="Helical" evidence="1">
    <location>
        <begin position="51"/>
        <end position="71"/>
    </location>
</feature>
<dbReference type="Proteomes" id="UP000615446">
    <property type="component" value="Unassembled WGS sequence"/>
</dbReference>
<proteinExistence type="predicted"/>
<protein>
    <submittedName>
        <fullName evidence="2">Uncharacterized protein</fullName>
    </submittedName>
</protein>
<evidence type="ECO:0000313" key="2">
    <source>
        <dbReference type="EMBL" id="GES75016.1"/>
    </source>
</evidence>
<evidence type="ECO:0000313" key="3">
    <source>
        <dbReference type="Proteomes" id="UP000615446"/>
    </source>
</evidence>
<accession>A0A8H3KXU1</accession>
<dbReference type="EMBL" id="BLAL01000013">
    <property type="protein sequence ID" value="GES75016.1"/>
    <property type="molecule type" value="Genomic_DNA"/>
</dbReference>
<name>A0A8H3KXU1_9GLOM</name>
<gene>
    <name evidence="2" type="ORF">RCL2_000246900</name>
</gene>
<keyword evidence="1" id="KW-1133">Transmembrane helix</keyword>
<keyword evidence="1" id="KW-0472">Membrane</keyword>
<keyword evidence="1" id="KW-0812">Transmembrane</keyword>
<reference evidence="2" key="1">
    <citation type="submission" date="2019-10" db="EMBL/GenBank/DDBJ databases">
        <title>Conservation and host-specific expression of non-tandemly repeated heterogenous ribosome RNA gene in arbuscular mycorrhizal fungi.</title>
        <authorList>
            <person name="Maeda T."/>
            <person name="Kobayashi Y."/>
            <person name="Nakagawa T."/>
            <person name="Ezawa T."/>
            <person name="Yamaguchi K."/>
            <person name="Bino T."/>
            <person name="Nishimoto Y."/>
            <person name="Shigenobu S."/>
            <person name="Kawaguchi M."/>
        </authorList>
    </citation>
    <scope>NUCLEOTIDE SEQUENCE</scope>
    <source>
        <strain evidence="2">HR1</strain>
    </source>
</reference>
<dbReference type="AlphaFoldDB" id="A0A8H3KXU1"/>
<sequence length="93" mass="11470">MCKIRSVRLRTRNSDSQLGSVGHKSRYFSFKFVRELGYRILSKFSNYFQKLLKFFNIFNYFFTLYGFQLRLEWNPKYYSDFAIGFRLSYFNFL</sequence>
<organism evidence="2 3">
    <name type="scientific">Rhizophagus clarus</name>
    <dbReference type="NCBI Taxonomy" id="94130"/>
    <lineage>
        <taxon>Eukaryota</taxon>
        <taxon>Fungi</taxon>
        <taxon>Fungi incertae sedis</taxon>
        <taxon>Mucoromycota</taxon>
        <taxon>Glomeromycotina</taxon>
        <taxon>Glomeromycetes</taxon>
        <taxon>Glomerales</taxon>
        <taxon>Glomeraceae</taxon>
        <taxon>Rhizophagus</taxon>
    </lineage>
</organism>
<evidence type="ECO:0000256" key="1">
    <source>
        <dbReference type="SAM" id="Phobius"/>
    </source>
</evidence>